<feature type="transmembrane region" description="Helical" evidence="1">
    <location>
        <begin position="338"/>
        <end position="359"/>
    </location>
</feature>
<keyword evidence="1" id="KW-0812">Transmembrane</keyword>
<keyword evidence="1" id="KW-0472">Membrane</keyword>
<accession>A0A5E4YFV7</accession>
<sequence>MFNTLLRRMPRAVWLIFYLLVNLGFYLLISETQLLYGETHVVPLLSGTPVGWIFLSLAASYIAFNVVLFRWFSRIGVPRLKGASDEERSSRIIGRVLAVLQVLFVVFFLATGTYVAGSSTRDSSLLSYLWVLLPVDVLFYVYYGIYRDTKYFKINVVIWLISNFIRGWSGVLLTVIFFESCRLIRRGALKFHHVVLALVGLFVGYPILYFGKLYIRYFAFHANGDDGFSTMMNAISGDGTLGIIGIALTQVFQRFQLMSSAVALYLIGPAMHDQVMQGSVYPMWLEGIHGIALDKVLGNAPALSLGQAVAQYLDPVSLDVNWNVNPTFIGWFSVVPEWSLWNCLYAILLCAMSVCFAKLMSRRVEAMDMVWYAWLVLLIPGWYGAFFLFVYALGLMVLAHLAIDLTWRKTK</sequence>
<keyword evidence="3" id="KW-1185">Reference proteome</keyword>
<feature type="transmembrane region" description="Helical" evidence="1">
    <location>
        <begin position="49"/>
        <end position="72"/>
    </location>
</feature>
<evidence type="ECO:0000313" key="3">
    <source>
        <dbReference type="Proteomes" id="UP000368474"/>
    </source>
</evidence>
<protein>
    <recommendedName>
        <fullName evidence="4">Oligosaccharide repeat unit polymerase</fullName>
    </recommendedName>
</protein>
<feature type="transmembrane region" description="Helical" evidence="1">
    <location>
        <begin position="12"/>
        <end position="29"/>
    </location>
</feature>
<dbReference type="Proteomes" id="UP000368474">
    <property type="component" value="Unassembled WGS sequence"/>
</dbReference>
<gene>
    <name evidence="2" type="ORF">PMO31116_04456</name>
</gene>
<proteinExistence type="predicted"/>
<dbReference type="RefSeq" id="WP_150568573.1">
    <property type="nucleotide sequence ID" value="NZ_CABPSD010000020.1"/>
</dbReference>
<evidence type="ECO:0000313" key="2">
    <source>
        <dbReference type="EMBL" id="VVE47696.1"/>
    </source>
</evidence>
<dbReference type="EMBL" id="CABPSD010000020">
    <property type="protein sequence ID" value="VVE47696.1"/>
    <property type="molecule type" value="Genomic_DNA"/>
</dbReference>
<keyword evidence="1" id="KW-1133">Transmembrane helix</keyword>
<organism evidence="2 3">
    <name type="scientific">Pandoraea morbifera</name>
    <dbReference type="NCBI Taxonomy" id="2508300"/>
    <lineage>
        <taxon>Bacteria</taxon>
        <taxon>Pseudomonadati</taxon>
        <taxon>Pseudomonadota</taxon>
        <taxon>Betaproteobacteria</taxon>
        <taxon>Burkholderiales</taxon>
        <taxon>Burkholderiaceae</taxon>
        <taxon>Pandoraea</taxon>
    </lineage>
</organism>
<feature type="transmembrane region" description="Helical" evidence="1">
    <location>
        <begin position="157"/>
        <end position="178"/>
    </location>
</feature>
<feature type="transmembrane region" description="Helical" evidence="1">
    <location>
        <begin position="190"/>
        <end position="210"/>
    </location>
</feature>
<dbReference type="NCBIfam" id="NF033860">
    <property type="entry name" value="Wzy_O6_O28"/>
    <property type="match status" value="1"/>
</dbReference>
<evidence type="ECO:0008006" key="4">
    <source>
        <dbReference type="Google" id="ProtNLM"/>
    </source>
</evidence>
<feature type="transmembrane region" description="Helical" evidence="1">
    <location>
        <begin position="231"/>
        <end position="252"/>
    </location>
</feature>
<feature type="transmembrane region" description="Helical" evidence="1">
    <location>
        <begin position="371"/>
        <end position="403"/>
    </location>
</feature>
<feature type="transmembrane region" description="Helical" evidence="1">
    <location>
        <begin position="127"/>
        <end position="145"/>
    </location>
</feature>
<dbReference type="AlphaFoldDB" id="A0A5E4YFV7"/>
<name>A0A5E4YFV7_9BURK</name>
<reference evidence="2 3" key="1">
    <citation type="submission" date="2019-08" db="EMBL/GenBank/DDBJ databases">
        <authorList>
            <person name="Peeters C."/>
        </authorList>
    </citation>
    <scope>NUCLEOTIDE SEQUENCE [LARGE SCALE GENOMIC DNA]</scope>
    <source>
        <strain evidence="2 3">LMG 31116</strain>
    </source>
</reference>
<evidence type="ECO:0000256" key="1">
    <source>
        <dbReference type="SAM" id="Phobius"/>
    </source>
</evidence>
<feature type="transmembrane region" description="Helical" evidence="1">
    <location>
        <begin position="92"/>
        <end position="115"/>
    </location>
</feature>